<dbReference type="SUPFAM" id="SSF48317">
    <property type="entry name" value="Acid phosphatase/Vanadium-dependent haloperoxidase"/>
    <property type="match status" value="1"/>
</dbReference>
<feature type="transmembrane region" description="Helical" evidence="6">
    <location>
        <begin position="172"/>
        <end position="192"/>
    </location>
</feature>
<dbReference type="Proteomes" id="UP000653454">
    <property type="component" value="Unassembled WGS sequence"/>
</dbReference>
<dbReference type="InterPro" id="IPR043216">
    <property type="entry name" value="PAP-like"/>
</dbReference>
<dbReference type="GO" id="GO:0007165">
    <property type="term" value="P:signal transduction"/>
    <property type="evidence" value="ECO:0007669"/>
    <property type="project" value="TreeGrafter"/>
</dbReference>
<feature type="transmembrane region" description="Helical" evidence="6">
    <location>
        <begin position="98"/>
        <end position="119"/>
    </location>
</feature>
<feature type="domain" description="Phosphatidic acid phosphatase type 2/haloperoxidase" evidence="7">
    <location>
        <begin position="106"/>
        <end position="250"/>
    </location>
</feature>
<feature type="transmembrane region" description="Helical" evidence="6">
    <location>
        <begin position="235"/>
        <end position="254"/>
    </location>
</feature>
<protein>
    <submittedName>
        <fullName evidence="8">(diamondback moth) hypothetical protein</fullName>
    </submittedName>
</protein>
<reference evidence="8" key="1">
    <citation type="submission" date="2020-11" db="EMBL/GenBank/DDBJ databases">
        <authorList>
            <person name="Whiteford S."/>
        </authorList>
    </citation>
    <scope>NUCLEOTIDE SEQUENCE</scope>
</reference>
<evidence type="ECO:0000259" key="7">
    <source>
        <dbReference type="SMART" id="SM00014"/>
    </source>
</evidence>
<dbReference type="Gene3D" id="1.20.144.10">
    <property type="entry name" value="Phosphatidic acid phosphatase type 2/haloperoxidase"/>
    <property type="match status" value="1"/>
</dbReference>
<sequence length="281" mass="31332">MTQNKVILKIVVDFIVLACVSFPLLALSLWAEPYHRGYFEDDLSIRLPYKEQTISEAVCAAIGFAINVVTIIAIEVYRDKKGKGVGEKFLCGRVLPGWAWDAYVAIGVFTFGGACQQLTSNSAKYVIGRLRPHFYDVCRPVPTPGSALNQLGYIQDFTCSSSDRGRLQNMRLSFPSAHSSFIMYSAVFFILYLQERGKWRGSKLLRHGVQFAALMLAWYVGLSRIVDHMHHWSDVATGFAIGAVFGVLVFKCVLKPKKYGLPGGAWSDPAQPEMLPRPALR</sequence>
<dbReference type="PANTHER" id="PTHR10165:SF197">
    <property type="entry name" value="FI04477P-RELATED"/>
    <property type="match status" value="1"/>
</dbReference>
<dbReference type="InterPro" id="IPR000326">
    <property type="entry name" value="PAP2/HPO"/>
</dbReference>
<dbReference type="InterPro" id="IPR036938">
    <property type="entry name" value="PAP2/HPO_sf"/>
</dbReference>
<dbReference type="PANTHER" id="PTHR10165">
    <property type="entry name" value="LIPID PHOSPHATE PHOSPHATASE"/>
    <property type="match status" value="1"/>
</dbReference>
<feature type="transmembrane region" description="Helical" evidence="6">
    <location>
        <begin position="204"/>
        <end position="223"/>
    </location>
</feature>
<dbReference type="EMBL" id="CAJHNJ030000584">
    <property type="protein sequence ID" value="CAG9138331.1"/>
    <property type="molecule type" value="Genomic_DNA"/>
</dbReference>
<evidence type="ECO:0000313" key="9">
    <source>
        <dbReference type="Proteomes" id="UP000653454"/>
    </source>
</evidence>
<evidence type="ECO:0000256" key="5">
    <source>
        <dbReference type="ARBA" id="ARBA00023136"/>
    </source>
</evidence>
<keyword evidence="9" id="KW-1185">Reference proteome</keyword>
<feature type="transmembrane region" description="Helical" evidence="6">
    <location>
        <begin position="54"/>
        <end position="77"/>
    </location>
</feature>
<proteinExistence type="inferred from homology"/>
<comment type="subcellular location">
    <subcellularLocation>
        <location evidence="1">Membrane</location>
        <topology evidence="1">Multi-pass membrane protein</topology>
    </subcellularLocation>
</comment>
<evidence type="ECO:0000256" key="2">
    <source>
        <dbReference type="ARBA" id="ARBA00008816"/>
    </source>
</evidence>
<keyword evidence="3 6" id="KW-0812">Transmembrane</keyword>
<comment type="caution">
    <text evidence="8">The sequence shown here is derived from an EMBL/GenBank/DDBJ whole genome shotgun (WGS) entry which is preliminary data.</text>
</comment>
<dbReference type="GO" id="GO:0006644">
    <property type="term" value="P:phospholipid metabolic process"/>
    <property type="evidence" value="ECO:0007669"/>
    <property type="project" value="InterPro"/>
</dbReference>
<evidence type="ECO:0000256" key="6">
    <source>
        <dbReference type="SAM" id="Phobius"/>
    </source>
</evidence>
<keyword evidence="4 6" id="KW-1133">Transmembrane helix</keyword>
<dbReference type="SMART" id="SM00014">
    <property type="entry name" value="acidPPc"/>
    <property type="match status" value="1"/>
</dbReference>
<dbReference type="Pfam" id="PF01569">
    <property type="entry name" value="PAP2"/>
    <property type="match status" value="1"/>
</dbReference>
<name>A0A8S4GEQ2_PLUXY</name>
<dbReference type="GO" id="GO:0008195">
    <property type="term" value="F:phosphatidate phosphatase activity"/>
    <property type="evidence" value="ECO:0007669"/>
    <property type="project" value="TreeGrafter"/>
</dbReference>
<organism evidence="8 9">
    <name type="scientific">Plutella xylostella</name>
    <name type="common">Diamondback moth</name>
    <name type="synonym">Plutella maculipennis</name>
    <dbReference type="NCBI Taxonomy" id="51655"/>
    <lineage>
        <taxon>Eukaryota</taxon>
        <taxon>Metazoa</taxon>
        <taxon>Ecdysozoa</taxon>
        <taxon>Arthropoda</taxon>
        <taxon>Hexapoda</taxon>
        <taxon>Insecta</taxon>
        <taxon>Pterygota</taxon>
        <taxon>Neoptera</taxon>
        <taxon>Endopterygota</taxon>
        <taxon>Lepidoptera</taxon>
        <taxon>Glossata</taxon>
        <taxon>Ditrysia</taxon>
        <taxon>Yponomeutoidea</taxon>
        <taxon>Plutellidae</taxon>
        <taxon>Plutella</taxon>
    </lineage>
</organism>
<evidence type="ECO:0000256" key="1">
    <source>
        <dbReference type="ARBA" id="ARBA00004141"/>
    </source>
</evidence>
<feature type="transmembrane region" description="Helical" evidence="6">
    <location>
        <begin position="7"/>
        <end position="31"/>
    </location>
</feature>
<gene>
    <name evidence="8" type="ORF">PLXY2_LOCUS16583</name>
</gene>
<dbReference type="CDD" id="cd03384">
    <property type="entry name" value="PAP2_wunen"/>
    <property type="match status" value="1"/>
</dbReference>
<comment type="similarity">
    <text evidence="2">Belongs to the PA-phosphatase related phosphoesterase family.</text>
</comment>
<evidence type="ECO:0000256" key="3">
    <source>
        <dbReference type="ARBA" id="ARBA00022692"/>
    </source>
</evidence>
<evidence type="ECO:0000256" key="4">
    <source>
        <dbReference type="ARBA" id="ARBA00022989"/>
    </source>
</evidence>
<accession>A0A8S4GEQ2</accession>
<dbReference type="AlphaFoldDB" id="A0A8S4GEQ2"/>
<dbReference type="GO" id="GO:0046839">
    <property type="term" value="P:phospholipid dephosphorylation"/>
    <property type="evidence" value="ECO:0007669"/>
    <property type="project" value="TreeGrafter"/>
</dbReference>
<evidence type="ECO:0000313" key="8">
    <source>
        <dbReference type="EMBL" id="CAG9138331.1"/>
    </source>
</evidence>
<keyword evidence="5 6" id="KW-0472">Membrane</keyword>
<dbReference type="GO" id="GO:0005886">
    <property type="term" value="C:plasma membrane"/>
    <property type="evidence" value="ECO:0007669"/>
    <property type="project" value="TreeGrafter"/>
</dbReference>